<evidence type="ECO:0000313" key="2">
    <source>
        <dbReference type="Proteomes" id="UP001456344"/>
    </source>
</evidence>
<name>A0ACD5B406_9PSEU</name>
<keyword evidence="2" id="KW-1185">Reference proteome</keyword>
<accession>A0ACD5B406</accession>
<reference evidence="1" key="1">
    <citation type="submission" date="2023-10" db="EMBL/GenBank/DDBJ databases">
        <title>Whole genome sequencing of actinobacterial strain Amycolatopsis sp. (BCA-696) identifies the underlying plant growth-promoting genes.</title>
        <authorList>
            <person name="Gandham P."/>
            <person name="Vadla N."/>
            <person name="Saji A."/>
            <person name="Srinivas V."/>
            <person name="Ruperao P."/>
            <person name="Selvanayagam S."/>
            <person name="Saxena R.K."/>
            <person name="Rathore A."/>
            <person name="Gopalakrishnan S."/>
            <person name="Thakur V."/>
        </authorList>
    </citation>
    <scope>NUCLEOTIDE SEQUENCE</scope>
    <source>
        <strain evidence="1">BCA-696</strain>
    </source>
</reference>
<sequence>MRERMRSRTRRCLTLAVAAQLGASLLLAMAAPAASAAGPSTNLTNVPSVPVTSPSWRTIGTDHASANALTGNQALKPAQEGAGTATATPLSPSANWSVSPQTGDFTWSYPLRVPPAAGGLTPGLALSYRSSAVDGRTTVTNNQPSWVGDGWSLSSGFIERMYGGCSADTEGDAKPQAADLCWRSDNATASYGGAGGTLIRDDATGKWRPRSDDGSRIERFTGADNGDNDGEHWKITTVDGTQYFFGTGKESTWTVPVFGDDSGEPCHGATFDASSCAQPWRWNLDRVVDRNGNEMRFHYTTESNSYGFNGKDAAVSYTRGGHLDHIDYGLRDGVTQPSGRVVFTTANRCVPGSDCRPEAPGNWPDVPWEAKCDKATCPDAHSPTFWTTQRLASVTTKVWRGNDFGDVDRWELDQQYPDPGDGEKAALWLKGIKHIGLAGGTAEMPSVTFHGTPLYNRVEKPGDGVSELIRYRVSGIVSETGGVTSIRYESECRSDNLPANPETNDKRCFPVRWAKKYMAERTDYFHKYVVSSVTRTDRLQVDGQPTSTFPEETTRYEYLDGAAWHWDTSEFTKDDKRTWNEFRGFGRVRVRAGTADDPAGPITMTEQRFHRGMDGDHLPSGKRQVSVSDTEGGVRADSDWLAGSEFETATFEREGPSNQPDPPRVSKTITEPSVQGPTATRGSYKAYLVRTGVERAYTAVGTGWRQTRTETTYDELGLPTKVNDLGDVGTADDDRCTHTEYTRKDNAWLMNLAGHTWSDSVHCGATVEYPRDALSDTKTTFDPFGNAVKTEIAKERPAADPVYFTIGTTTYDVHGRVASTTDALGRTTTTAYTPALGGPVTKTVVTGPGTTAVPGGLVTTTTFDPAWGVATLISDPNSRKKETQYDPLGRPVAVWTPTWTKAAHPEVPAVRTAYLVRGDKPTVVTSTRIGPTGAEHSWTTIYDGLLRARQVQLPAIGGGRLLTDTRHDSQGRAWKTTQPYYNDKPVDDALWVASDVDVPGHTRSHFDGAGRADASIYFAGAFEKRRTTTAYFGDHVDVTPPAGGTPTSTYTNARGQAVELRQHDGQGGYDSTRYTYDKAGRTATMTDPSGAVWRFGYDFLGRQTTSEDPDSGTITKTYDDAGQILTARDARGEVLAYSYDALGRPTAKFSGSVGGKKLTEWTYDTVTKGKGKPASSTSFVDGRAYTSKVLSYDPAYRPTGTSVIIPAEEGLLAGTYDSYTGYNPDGGLSSQSYPAAGELPAETVSFGYHELGPLATSWGGYEGSTVELVSATDFTRYSEVQRVTLGSGTKRVWLSRYYDDSDRRLTRSVVDAETPSPMLSDLHYGYDPAGSITSIADKFNGDVQCFRMDGLQRLTEAWTPASACDADPSVASLRGPAPYWQSFTYDKAGNRATETQHAAAGDVVRTYTGQVPGHAHALGSVTGPGGVTSYAYDAAGQLASRTSGDVAETFKWNETGKLASVAKGDKATSFVYGPSGDRLIRRDPTGTTLYLGNQELRLSASGGNPTVTRYYGHGGQAIAMRQGRGALTWLASDHQSTARTAVDSGTLAVTNRRQLPFGGPRGEASAFPGERGFVGGTKDASTGLTHLGAREYDPDTGRFISVDPVLDAGDPQQLNGYAYSNNSPITRSDPSGLLSCPDGDCRNGKSGSRAPAKSTPAPPAQAQPVTPWGAPAPARRTTPYKSGVVSRKDQEDVTFWQIPIESYVIDTVCGGSPPKAVAAGNLECMAANAWRENNVTRAIVKEDIRKQRVKEASEKTGIAPPPYTPGGGLLFSCVSGSAGEGIVLGVETCIDSSGDITDGWKIGFGFTTGVAISNSLKYAVDQKSMGEAAGPALFVEGSLLVVDGSVSRSVEDYTWDDRKQWICFGMTEDCPQGADRTWAKMTDKYTFGGGAAALEWNRRNAPQLDMNWKGKKIGWSLTAGFECSWLRSAPDYRCTG</sequence>
<evidence type="ECO:0000313" key="1">
    <source>
        <dbReference type="EMBL" id="WYW14018.1"/>
    </source>
</evidence>
<proteinExistence type="predicted"/>
<organism evidence="1 2">
    <name type="scientific">Amycolatopsis coloradensis</name>
    <dbReference type="NCBI Taxonomy" id="76021"/>
    <lineage>
        <taxon>Bacteria</taxon>
        <taxon>Bacillati</taxon>
        <taxon>Actinomycetota</taxon>
        <taxon>Actinomycetes</taxon>
        <taxon>Pseudonocardiales</taxon>
        <taxon>Pseudonocardiaceae</taxon>
        <taxon>Amycolatopsis</taxon>
    </lineage>
</organism>
<dbReference type="Proteomes" id="UP001456344">
    <property type="component" value="Chromosome"/>
</dbReference>
<gene>
    <name evidence="1" type="ORF">LCL61_00470</name>
</gene>
<protein>
    <submittedName>
        <fullName evidence="1">RHS repeat-associated core domain-containing protein</fullName>
    </submittedName>
</protein>
<dbReference type="EMBL" id="CP150484">
    <property type="protein sequence ID" value="WYW14018.1"/>
    <property type="molecule type" value="Genomic_DNA"/>
</dbReference>